<dbReference type="InterPro" id="IPR018062">
    <property type="entry name" value="HTH_AraC-typ_CS"/>
</dbReference>
<dbReference type="PROSITE" id="PS01124">
    <property type="entry name" value="HTH_ARAC_FAMILY_2"/>
    <property type="match status" value="1"/>
</dbReference>
<dbReference type="PANTHER" id="PTHR43130:SF3">
    <property type="entry name" value="HTH-TYPE TRANSCRIPTIONAL REGULATOR RV1931C"/>
    <property type="match status" value="1"/>
</dbReference>
<keyword evidence="1" id="KW-0805">Transcription regulation</keyword>
<evidence type="ECO:0000256" key="1">
    <source>
        <dbReference type="ARBA" id="ARBA00023015"/>
    </source>
</evidence>
<reference evidence="5 6" key="1">
    <citation type="submission" date="2020-12" db="EMBL/GenBank/DDBJ databases">
        <title>Geomonas sp. Red259, isolated from paddy soil.</title>
        <authorList>
            <person name="Xu Z."/>
            <person name="Zhang Z."/>
            <person name="Masuda Y."/>
            <person name="Itoh H."/>
            <person name="Senoo K."/>
        </authorList>
    </citation>
    <scope>NUCLEOTIDE SEQUENCE [LARGE SCALE GENOMIC DNA]</scope>
    <source>
        <strain evidence="5 6">Red259</strain>
    </source>
</reference>
<keyword evidence="3" id="KW-0804">Transcription</keyword>
<dbReference type="SMART" id="SM00342">
    <property type="entry name" value="HTH_ARAC"/>
    <property type="match status" value="1"/>
</dbReference>
<protein>
    <submittedName>
        <fullName evidence="5">Helix-turn-helix domain-containing protein</fullName>
    </submittedName>
</protein>
<comment type="caution">
    <text evidence="5">The sequence shown here is derived from an EMBL/GenBank/DDBJ whole genome shotgun (WGS) entry which is preliminary data.</text>
</comment>
<dbReference type="Proteomes" id="UP000641025">
    <property type="component" value="Unassembled WGS sequence"/>
</dbReference>
<dbReference type="InterPro" id="IPR002818">
    <property type="entry name" value="DJ-1/PfpI"/>
</dbReference>
<dbReference type="CDD" id="cd03137">
    <property type="entry name" value="GATase1_AraC_1"/>
    <property type="match status" value="1"/>
</dbReference>
<evidence type="ECO:0000256" key="2">
    <source>
        <dbReference type="ARBA" id="ARBA00023125"/>
    </source>
</evidence>
<organism evidence="5 6">
    <name type="scientific">Geomonas propionica</name>
    <dbReference type="NCBI Taxonomy" id="2798582"/>
    <lineage>
        <taxon>Bacteria</taxon>
        <taxon>Pseudomonadati</taxon>
        <taxon>Thermodesulfobacteriota</taxon>
        <taxon>Desulfuromonadia</taxon>
        <taxon>Geobacterales</taxon>
        <taxon>Geobacteraceae</taxon>
        <taxon>Geomonas</taxon>
    </lineage>
</organism>
<dbReference type="PROSITE" id="PS00041">
    <property type="entry name" value="HTH_ARAC_FAMILY_1"/>
    <property type="match status" value="1"/>
</dbReference>
<dbReference type="InterPro" id="IPR029062">
    <property type="entry name" value="Class_I_gatase-like"/>
</dbReference>
<evidence type="ECO:0000313" key="5">
    <source>
        <dbReference type="EMBL" id="MBJ6800956.1"/>
    </source>
</evidence>
<dbReference type="Pfam" id="PF12833">
    <property type="entry name" value="HTH_18"/>
    <property type="match status" value="1"/>
</dbReference>
<dbReference type="Gene3D" id="3.40.50.880">
    <property type="match status" value="1"/>
</dbReference>
<dbReference type="RefSeq" id="WP_199395452.1">
    <property type="nucleotide sequence ID" value="NZ_JAEMHK010000008.1"/>
</dbReference>
<dbReference type="SUPFAM" id="SSF52317">
    <property type="entry name" value="Class I glutamine amidotransferase-like"/>
    <property type="match status" value="1"/>
</dbReference>
<name>A0ABS0YSK1_9BACT</name>
<dbReference type="InterPro" id="IPR009057">
    <property type="entry name" value="Homeodomain-like_sf"/>
</dbReference>
<dbReference type="InterPro" id="IPR052158">
    <property type="entry name" value="INH-QAR"/>
</dbReference>
<dbReference type="PANTHER" id="PTHR43130">
    <property type="entry name" value="ARAC-FAMILY TRANSCRIPTIONAL REGULATOR"/>
    <property type="match status" value="1"/>
</dbReference>
<evidence type="ECO:0000256" key="3">
    <source>
        <dbReference type="ARBA" id="ARBA00023163"/>
    </source>
</evidence>
<dbReference type="InterPro" id="IPR018060">
    <property type="entry name" value="HTH_AraC"/>
</dbReference>
<accession>A0ABS0YSK1</accession>
<proteinExistence type="predicted"/>
<feature type="domain" description="HTH araC/xylS-type" evidence="4">
    <location>
        <begin position="214"/>
        <end position="312"/>
    </location>
</feature>
<evidence type="ECO:0000259" key="4">
    <source>
        <dbReference type="PROSITE" id="PS01124"/>
    </source>
</evidence>
<keyword evidence="6" id="KW-1185">Reference proteome</keyword>
<keyword evidence="2" id="KW-0238">DNA-binding</keyword>
<dbReference type="Pfam" id="PF01965">
    <property type="entry name" value="DJ-1_PfpI"/>
    <property type="match status" value="1"/>
</dbReference>
<dbReference type="EMBL" id="JAEMHK010000008">
    <property type="protein sequence ID" value="MBJ6800956.1"/>
    <property type="molecule type" value="Genomic_DNA"/>
</dbReference>
<sequence length="319" mass="35828">MPVPSVAVVAFNHFSPFHFSVPCIVFGDVLPGHKLFDLKICAGEPGEKRSRQGFSIDTSFGLEELAQADIVIVPYWRDPAEKPNQELLDVLVAAHRRGALVVGLCLGTYVLAYAGLLDGRKAGTHWEFEQDFVTRFPRVHLDTNALYVEDDRLVTSAGTAAGLDCCLYLVHREHGRAIANKVARRMVIPPHREGGQAQFIEQSVPVSTRDANINNLLDYLRNNLNKAHSLDELADYSLMNRRTFTRHFQKATGRSVGAWLMSERLQRSQELLETTSHSIESVAELVGFQSAASFRQHFRSRFNVTPTEWRRTFQAGSVH</sequence>
<dbReference type="SUPFAM" id="SSF46689">
    <property type="entry name" value="Homeodomain-like"/>
    <property type="match status" value="2"/>
</dbReference>
<gene>
    <name evidence="5" type="ORF">JFN90_12530</name>
</gene>
<evidence type="ECO:0000313" key="6">
    <source>
        <dbReference type="Proteomes" id="UP000641025"/>
    </source>
</evidence>
<dbReference type="Gene3D" id="1.10.10.60">
    <property type="entry name" value="Homeodomain-like"/>
    <property type="match status" value="1"/>
</dbReference>